<protein>
    <submittedName>
        <fullName evidence="12">Multidrug ABC transporter permease</fullName>
    </submittedName>
</protein>
<dbReference type="Pfam" id="PF00005">
    <property type="entry name" value="ABC_tran"/>
    <property type="match status" value="1"/>
</dbReference>
<keyword evidence="5" id="KW-0547">Nucleotide-binding</keyword>
<dbReference type="EMBL" id="BOMV01000076">
    <property type="protein sequence ID" value="GIE99647.1"/>
    <property type="molecule type" value="Genomic_DNA"/>
</dbReference>
<feature type="transmembrane region" description="Helical" evidence="10">
    <location>
        <begin position="159"/>
        <end position="178"/>
    </location>
</feature>
<feature type="transmembrane region" description="Helical" evidence="10">
    <location>
        <begin position="251"/>
        <end position="271"/>
    </location>
</feature>
<feature type="transmembrane region" description="Helical" evidence="10">
    <location>
        <begin position="55"/>
        <end position="72"/>
    </location>
</feature>
<dbReference type="InterPro" id="IPR017871">
    <property type="entry name" value="ABC_transporter-like_CS"/>
</dbReference>
<gene>
    <name evidence="12" type="ORF">Ari01nite_71120</name>
</gene>
<dbReference type="InterPro" id="IPR003593">
    <property type="entry name" value="AAA+_ATPase"/>
</dbReference>
<dbReference type="FunFam" id="3.40.50.300:FF:000299">
    <property type="entry name" value="ABC transporter ATP-binding protein/permease"/>
    <property type="match status" value="1"/>
</dbReference>
<dbReference type="GO" id="GO:0034040">
    <property type="term" value="F:ATPase-coupled lipid transmembrane transporter activity"/>
    <property type="evidence" value="ECO:0007669"/>
    <property type="project" value="TreeGrafter"/>
</dbReference>
<keyword evidence="8 10" id="KW-0472">Membrane</keyword>
<evidence type="ECO:0000256" key="8">
    <source>
        <dbReference type="ARBA" id="ARBA00023136"/>
    </source>
</evidence>
<dbReference type="PANTHER" id="PTHR24221:SF654">
    <property type="entry name" value="ATP-BINDING CASSETTE SUB-FAMILY B MEMBER 6"/>
    <property type="match status" value="1"/>
</dbReference>
<dbReference type="Proteomes" id="UP000636960">
    <property type="component" value="Unassembled WGS sequence"/>
</dbReference>
<evidence type="ECO:0000256" key="2">
    <source>
        <dbReference type="ARBA" id="ARBA00022448"/>
    </source>
</evidence>
<reference evidence="12" key="1">
    <citation type="submission" date="2021-01" db="EMBL/GenBank/DDBJ databases">
        <title>Whole genome shotgun sequence of Actinoplanes rishiriensis NBRC 108556.</title>
        <authorList>
            <person name="Komaki H."/>
            <person name="Tamura T."/>
        </authorList>
    </citation>
    <scope>NUCLEOTIDE SEQUENCE</scope>
    <source>
        <strain evidence="12">NBRC 108556</strain>
    </source>
</reference>
<evidence type="ECO:0000256" key="10">
    <source>
        <dbReference type="SAM" id="Phobius"/>
    </source>
</evidence>
<name>A0A919K5F2_9ACTN</name>
<dbReference type="SUPFAM" id="SSF52540">
    <property type="entry name" value="P-loop containing nucleoside triphosphate hydrolases"/>
    <property type="match status" value="1"/>
</dbReference>
<evidence type="ECO:0000259" key="11">
    <source>
        <dbReference type="PROSITE" id="PS50893"/>
    </source>
</evidence>
<evidence type="ECO:0000256" key="4">
    <source>
        <dbReference type="ARBA" id="ARBA00022692"/>
    </source>
</evidence>
<evidence type="ECO:0000313" key="12">
    <source>
        <dbReference type="EMBL" id="GIE99647.1"/>
    </source>
</evidence>
<organism evidence="12 13">
    <name type="scientific">Paractinoplanes rishiriensis</name>
    <dbReference type="NCBI Taxonomy" id="1050105"/>
    <lineage>
        <taxon>Bacteria</taxon>
        <taxon>Bacillati</taxon>
        <taxon>Actinomycetota</taxon>
        <taxon>Actinomycetes</taxon>
        <taxon>Micromonosporales</taxon>
        <taxon>Micromonosporaceae</taxon>
        <taxon>Paractinoplanes</taxon>
    </lineage>
</organism>
<dbReference type="Gene3D" id="3.40.50.300">
    <property type="entry name" value="P-loop containing nucleotide triphosphate hydrolases"/>
    <property type="match status" value="1"/>
</dbReference>
<dbReference type="RefSeq" id="WP_203786629.1">
    <property type="nucleotide sequence ID" value="NZ_BOMV01000076.1"/>
</dbReference>
<dbReference type="PROSITE" id="PS50893">
    <property type="entry name" value="ABC_TRANSPORTER_2"/>
    <property type="match status" value="1"/>
</dbReference>
<dbReference type="InterPro" id="IPR039421">
    <property type="entry name" value="Type_1_exporter"/>
</dbReference>
<accession>A0A919K5F2</accession>
<keyword evidence="4 10" id="KW-0812">Transmembrane</keyword>
<keyword evidence="13" id="KW-1185">Reference proteome</keyword>
<dbReference type="GO" id="GO:0005524">
    <property type="term" value="F:ATP binding"/>
    <property type="evidence" value="ECO:0007669"/>
    <property type="project" value="UniProtKB-KW"/>
</dbReference>
<evidence type="ECO:0000256" key="9">
    <source>
        <dbReference type="ARBA" id="ARBA00061644"/>
    </source>
</evidence>
<proteinExistence type="inferred from homology"/>
<dbReference type="PANTHER" id="PTHR24221">
    <property type="entry name" value="ATP-BINDING CASSETTE SUB-FAMILY B"/>
    <property type="match status" value="1"/>
</dbReference>
<dbReference type="GO" id="GO:0016887">
    <property type="term" value="F:ATP hydrolysis activity"/>
    <property type="evidence" value="ECO:0007669"/>
    <property type="project" value="InterPro"/>
</dbReference>
<dbReference type="GO" id="GO:0005886">
    <property type="term" value="C:plasma membrane"/>
    <property type="evidence" value="ECO:0007669"/>
    <property type="project" value="UniProtKB-SubCell"/>
</dbReference>
<feature type="domain" description="ABC transporter" evidence="11">
    <location>
        <begin position="338"/>
        <end position="581"/>
    </location>
</feature>
<evidence type="ECO:0000256" key="6">
    <source>
        <dbReference type="ARBA" id="ARBA00022840"/>
    </source>
</evidence>
<dbReference type="SMART" id="SM00382">
    <property type="entry name" value="AAA"/>
    <property type="match status" value="1"/>
</dbReference>
<evidence type="ECO:0000313" key="13">
    <source>
        <dbReference type="Proteomes" id="UP000636960"/>
    </source>
</evidence>
<dbReference type="InterPro" id="IPR027417">
    <property type="entry name" value="P-loop_NTPase"/>
</dbReference>
<comment type="similarity">
    <text evidence="9">Belongs to the ABC transporter superfamily. Lipid exporter (TC 3.A.1.106) family.</text>
</comment>
<keyword evidence="2" id="KW-0813">Transport</keyword>
<dbReference type="PROSITE" id="PS00211">
    <property type="entry name" value="ABC_TRANSPORTER_1"/>
    <property type="match status" value="1"/>
</dbReference>
<keyword evidence="6" id="KW-0067">ATP-binding</keyword>
<feature type="transmembrane region" description="Helical" evidence="10">
    <location>
        <begin position="132"/>
        <end position="153"/>
    </location>
</feature>
<evidence type="ECO:0000256" key="7">
    <source>
        <dbReference type="ARBA" id="ARBA00022989"/>
    </source>
</evidence>
<keyword evidence="7 10" id="KW-1133">Transmembrane helix</keyword>
<dbReference type="AlphaFoldDB" id="A0A919K5F2"/>
<comment type="subcellular location">
    <subcellularLocation>
        <location evidence="1">Cell membrane</location>
        <topology evidence="1">Multi-pass membrane protein</topology>
    </subcellularLocation>
</comment>
<comment type="caution">
    <text evidence="12">The sequence shown here is derived from an EMBL/GenBank/DDBJ whole genome shotgun (WGS) entry which is preliminary data.</text>
</comment>
<dbReference type="InterPro" id="IPR003439">
    <property type="entry name" value="ABC_transporter-like_ATP-bd"/>
</dbReference>
<keyword evidence="3" id="KW-1003">Cell membrane</keyword>
<evidence type="ECO:0000256" key="3">
    <source>
        <dbReference type="ARBA" id="ARBA00022475"/>
    </source>
</evidence>
<evidence type="ECO:0000256" key="5">
    <source>
        <dbReference type="ARBA" id="ARBA00022741"/>
    </source>
</evidence>
<evidence type="ECO:0000256" key="1">
    <source>
        <dbReference type="ARBA" id="ARBA00004651"/>
    </source>
</evidence>
<sequence length="590" mass="62554">MLSAQRLRLVRLLVSAGPVALAGLLVTGAVVAGAAPAAAVATGWFVSRVVDGGAVLPPLVVLAAVVFVRQVGIPAGEVARSWVAKDIDGGVRSAVRQVMLAPRGIEHLTDPDVVDDATRASDRGEVWRVRSAGLAAVGQFTFLVRLVGAAGSAVVLASYFPAVAVLLLAATLVMRVILRRQWVDLARCGDEFVPVQRQTRYWTQLITGPDAAKEIRLFGLGSWVAERRRSSYLSWGLPLRKRSWSVLRRQWPGIGLAAGSAAVALAVPGLAATQGLITAQDVATCLVAAWSIFAVGVVGQEAFDIEFGISAIRATDRLTHRFQAQARAGAVSAGPGHIRFERVTFAYPGRPEPVLDGLDLDIRSGEVLAVVGVNGAGKTTFTKLLAGLYRPVAGRITVDGADLDGVDVEAWRRHVAVVFQDFVHYPATLRDNIRLAAPEAPAGDEQILAAIERAGAQSLLAGLPDGLDTPLWRSDAGGTDLSGGQWQRVAISRAMYAVAHGRRVLVLDEPTAHLDVTAEAAFYDRVVTAASAATIILISHRLSTIRAADRIIVLSGGTVAESGTHDELMAADGEYARLFRLQASRFAEMK</sequence>